<dbReference type="Proteomes" id="UP000192727">
    <property type="component" value="Chromosome"/>
</dbReference>
<proteinExistence type="predicted"/>
<sequence length="113" mass="12504">MLHSHPDARIDSRYIQSADIVVQNLGGQAFDILTEVYLDGALSAVFLHHLNGYPNPGFTTAIGDQYTNYQPFSFRFITNTTTPQFTEIIIYAKNNGSPVATITKELLTLAVPN</sequence>
<reference evidence="1 2" key="1">
    <citation type="submission" date="2017-03" db="EMBL/GenBank/DDBJ databases">
        <title>Paenibacillus larvae genome sequencing.</title>
        <authorList>
            <person name="Dingman D.W."/>
        </authorList>
    </citation>
    <scope>NUCLEOTIDE SEQUENCE [LARGE SCALE GENOMIC DNA]</scope>
    <source>
        <strain evidence="1 2">SAG 10367</strain>
    </source>
</reference>
<dbReference type="AlphaFoldDB" id="A0A1V0UT66"/>
<dbReference type="EMBL" id="CP020557">
    <property type="protein sequence ID" value="ARF68331.1"/>
    <property type="molecule type" value="Genomic_DNA"/>
</dbReference>
<accession>A0A1V0UT66</accession>
<gene>
    <name evidence="1" type="ORF">B7C51_11700</name>
</gene>
<organism evidence="1 2">
    <name type="scientific">Paenibacillus larvae subsp. pulvifaciens</name>
    <dbReference type="NCBI Taxonomy" id="1477"/>
    <lineage>
        <taxon>Bacteria</taxon>
        <taxon>Bacillati</taxon>
        <taxon>Bacillota</taxon>
        <taxon>Bacilli</taxon>
        <taxon>Bacillales</taxon>
        <taxon>Paenibacillaceae</taxon>
        <taxon>Paenibacillus</taxon>
    </lineage>
</organism>
<evidence type="ECO:0000313" key="1">
    <source>
        <dbReference type="EMBL" id="ARF68331.1"/>
    </source>
</evidence>
<evidence type="ECO:0000313" key="2">
    <source>
        <dbReference type="Proteomes" id="UP000192727"/>
    </source>
</evidence>
<name>A0A1V0UT66_9BACL</name>
<protein>
    <submittedName>
        <fullName evidence="1">Uncharacterized protein</fullName>
    </submittedName>
</protein>
<dbReference type="RefSeq" id="WP_083040038.1">
    <property type="nucleotide sequence ID" value="NZ_CP020557.1"/>
</dbReference>